<dbReference type="AlphaFoldDB" id="A0A418SSR3"/>
<evidence type="ECO:0000313" key="2">
    <source>
        <dbReference type="Proteomes" id="UP000284202"/>
    </source>
</evidence>
<accession>A0A418SSR3</accession>
<protein>
    <submittedName>
        <fullName evidence="1">Uncharacterized protein</fullName>
    </submittedName>
</protein>
<proteinExistence type="predicted"/>
<dbReference type="RefSeq" id="WP_119749720.1">
    <property type="nucleotide sequence ID" value="NZ_QZCG01000009.1"/>
</dbReference>
<sequence>MTVFLITYDLNKETVRPKIVDKIKDFGSWARLSESSYAVDTTLTSDQVYDRFKQILDSNDHLLVIRLSKPWCGRNSQEVIDWLTPRLLSQ</sequence>
<organism evidence="1 2">
    <name type="scientific">Paracoccus onubensis</name>
    <dbReference type="NCBI Taxonomy" id="1675788"/>
    <lineage>
        <taxon>Bacteria</taxon>
        <taxon>Pseudomonadati</taxon>
        <taxon>Pseudomonadota</taxon>
        <taxon>Alphaproteobacteria</taxon>
        <taxon>Rhodobacterales</taxon>
        <taxon>Paracoccaceae</taxon>
        <taxon>Paracoccus</taxon>
    </lineage>
</organism>
<dbReference type="Proteomes" id="UP000284202">
    <property type="component" value="Unassembled WGS sequence"/>
</dbReference>
<dbReference type="EMBL" id="QZCG01000009">
    <property type="protein sequence ID" value="RJE84011.1"/>
    <property type="molecule type" value="Genomic_DNA"/>
</dbReference>
<reference evidence="2" key="1">
    <citation type="submission" date="2018-09" db="EMBL/GenBank/DDBJ databases">
        <title>Acidovorax cavernicola nov. sp. isolated from Gruta de las Maravillas (Aracena, Spain).</title>
        <authorList>
            <person name="Jurado V."/>
            <person name="Gutierrez-Patricio S."/>
            <person name="Gonzalez-Pimentel J.L."/>
            <person name="Miller A.Z."/>
            <person name="Laiz L."/>
            <person name="Saiz-Jimenez C."/>
        </authorList>
    </citation>
    <scope>NUCLEOTIDE SEQUENCE [LARGE SCALE GENOMIC DNA]</scope>
    <source>
        <strain evidence="2">1011MAR3C25</strain>
    </source>
</reference>
<comment type="caution">
    <text evidence="1">The sequence shown here is derived from an EMBL/GenBank/DDBJ whole genome shotgun (WGS) entry which is preliminary data.</text>
</comment>
<evidence type="ECO:0000313" key="1">
    <source>
        <dbReference type="EMBL" id="RJE84011.1"/>
    </source>
</evidence>
<gene>
    <name evidence="1" type="ORF">D3P04_13420</name>
</gene>
<dbReference type="SUPFAM" id="SSF143430">
    <property type="entry name" value="TTP0101/SSO1404-like"/>
    <property type="match status" value="1"/>
</dbReference>
<name>A0A418SSR3_9RHOB</name>
<keyword evidence="2" id="KW-1185">Reference proteome</keyword>